<reference evidence="4" key="1">
    <citation type="journal article" date="2022" name="Front. Microbiol.">
        <title>Genome-based taxonomic rearrangement of Oceanobacter-related bacteria including the description of Thalassolituus hydrocarbonoclasticus sp. nov. and Thalassolituus pacificus sp. nov. and emended description of the genus Thalassolituus.</title>
        <authorList>
            <person name="Dong C."/>
            <person name="Wei L."/>
            <person name="Wang J."/>
            <person name="Lai Q."/>
            <person name="Huang Z."/>
            <person name="Shao Z."/>
        </authorList>
    </citation>
    <scope>NUCLEOTIDE SEQUENCE</scope>
    <source>
        <strain evidence="4">59MF3M-4</strain>
    </source>
</reference>
<proteinExistence type="inferred from homology"/>
<organism evidence="4 5">
    <name type="scientific">Thalassolituus pacificus</name>
    <dbReference type="NCBI Taxonomy" id="2975440"/>
    <lineage>
        <taxon>Bacteria</taxon>
        <taxon>Pseudomonadati</taxon>
        <taxon>Pseudomonadota</taxon>
        <taxon>Gammaproteobacteria</taxon>
        <taxon>Oceanospirillales</taxon>
        <taxon>Oceanospirillaceae</taxon>
        <taxon>Thalassolituus</taxon>
    </lineage>
</organism>
<gene>
    <name evidence="4" type="ORF">NYR02_05630</name>
</gene>
<protein>
    <submittedName>
        <fullName evidence="4">Nucleoid-associated protein</fullName>
    </submittedName>
</protein>
<comment type="similarity">
    <text evidence="2">Belongs to the YejK family.</text>
</comment>
<comment type="subcellular location">
    <subcellularLocation>
        <location evidence="1">Cytoplasm</location>
        <location evidence="1">Nucleoid</location>
    </subcellularLocation>
</comment>
<dbReference type="GO" id="GO:0009295">
    <property type="term" value="C:nucleoid"/>
    <property type="evidence" value="ECO:0007669"/>
    <property type="project" value="UniProtKB-SubCell"/>
</dbReference>
<dbReference type="Pfam" id="PF04245">
    <property type="entry name" value="NA37"/>
    <property type="match status" value="1"/>
</dbReference>
<evidence type="ECO:0000313" key="5">
    <source>
        <dbReference type="Proteomes" id="UP001147830"/>
    </source>
</evidence>
<dbReference type="PANTHER" id="PTHR38772">
    <property type="match status" value="1"/>
</dbReference>
<name>A0A9X2WDU3_9GAMM</name>
<dbReference type="InterPro" id="IPR007358">
    <property type="entry name" value="Nucleoid_associated_NdpA"/>
</dbReference>
<keyword evidence="5" id="KW-1185">Reference proteome</keyword>
<evidence type="ECO:0000313" key="4">
    <source>
        <dbReference type="EMBL" id="MCT7358500.1"/>
    </source>
</evidence>
<sequence length="366" mass="41788">MSLRHFVTHQISKDIKDPAATLVCSEQEADLDSELVAHFYAQTAAQLKAVLTQRSGKRYGIFHPEITQARAQIQDWQGERQSFVALTRRLSKQFANALDNTELALEGYLAFFYEQLADSDRLYMFHLRRKSSVSINTDMTLSETHYLDFSNTGFGVMLNITDWLADDDSKYLTFSFGRGDKPLQNQFAECIGFTDTLNTAAETEEFLEIVDQFSQTLNPEDSFEYKTKVVDYCIEQDLRGEPVVFDELASYMETQVKAEPAKAFAHYIVDKQKERQQSQRQNSELTPEQLAAQGASQQVVAEAIKTELIPDRKKLRGFIRYSGKNKDLSLSFSASLLDKDIIFDKSSNELRITRVPESLLKQLKES</sequence>
<dbReference type="Proteomes" id="UP001147830">
    <property type="component" value="Unassembled WGS sequence"/>
</dbReference>
<dbReference type="PANTHER" id="PTHR38772:SF1">
    <property type="entry name" value="NUCLEOID-ASSOCIATED PROTEIN YEJK"/>
    <property type="match status" value="1"/>
</dbReference>
<dbReference type="AlphaFoldDB" id="A0A9X2WDU3"/>
<evidence type="ECO:0000256" key="1">
    <source>
        <dbReference type="ARBA" id="ARBA00004453"/>
    </source>
</evidence>
<comment type="caution">
    <text evidence="4">The sequence shown here is derived from an EMBL/GenBank/DDBJ whole genome shotgun (WGS) entry which is preliminary data.</text>
</comment>
<evidence type="ECO:0000256" key="3">
    <source>
        <dbReference type="ARBA" id="ARBA00022490"/>
    </source>
</evidence>
<evidence type="ECO:0000256" key="2">
    <source>
        <dbReference type="ARBA" id="ARBA00009035"/>
    </source>
</evidence>
<keyword evidence="3" id="KW-0963">Cytoplasm</keyword>
<accession>A0A9X2WDU3</accession>
<dbReference type="RefSeq" id="WP_260975407.1">
    <property type="nucleotide sequence ID" value="NZ_JAOANI010000014.1"/>
</dbReference>
<dbReference type="EMBL" id="JAOANI010000014">
    <property type="protein sequence ID" value="MCT7358500.1"/>
    <property type="molecule type" value="Genomic_DNA"/>
</dbReference>
<reference evidence="4" key="2">
    <citation type="submission" date="2022-08" db="EMBL/GenBank/DDBJ databases">
        <authorList>
            <person name="Dong C."/>
        </authorList>
    </citation>
    <scope>NUCLEOTIDE SEQUENCE</scope>
    <source>
        <strain evidence="4">59MF3M-4</strain>
    </source>
</reference>